<dbReference type="OrthoDB" id="9809066at2"/>
<organism evidence="1 2">
    <name type="scientific">Candidatus Thiodictyon syntrophicum</name>
    <dbReference type="NCBI Taxonomy" id="1166950"/>
    <lineage>
        <taxon>Bacteria</taxon>
        <taxon>Pseudomonadati</taxon>
        <taxon>Pseudomonadota</taxon>
        <taxon>Gammaproteobacteria</taxon>
        <taxon>Chromatiales</taxon>
        <taxon>Chromatiaceae</taxon>
        <taxon>Thiodictyon</taxon>
    </lineage>
</organism>
<accession>A0A2K8U5P1</accession>
<dbReference type="RefSeq" id="WP_100918508.1">
    <property type="nucleotide sequence ID" value="NZ_CP020370.1"/>
</dbReference>
<dbReference type="KEGG" id="tsy:THSYN_06975"/>
<evidence type="ECO:0000313" key="2">
    <source>
        <dbReference type="Proteomes" id="UP000232638"/>
    </source>
</evidence>
<dbReference type="Proteomes" id="UP000232638">
    <property type="component" value="Chromosome"/>
</dbReference>
<dbReference type="EMBL" id="CP020370">
    <property type="protein sequence ID" value="AUB80719.1"/>
    <property type="molecule type" value="Genomic_DNA"/>
</dbReference>
<gene>
    <name evidence="1" type="ORF">THSYN_06975</name>
</gene>
<name>A0A2K8U5P1_9GAMM</name>
<protein>
    <submittedName>
        <fullName evidence="1">Uncharacterized protein</fullName>
    </submittedName>
</protein>
<proteinExistence type="predicted"/>
<sequence>MNITYDWNKGVWSNLPLGVKVSKLHKFNALPVQFSGSYEYNFANAAVVPEWSVNLTVKLLFPM</sequence>
<evidence type="ECO:0000313" key="1">
    <source>
        <dbReference type="EMBL" id="AUB80719.1"/>
    </source>
</evidence>
<dbReference type="AlphaFoldDB" id="A0A2K8U5P1"/>
<reference evidence="1 2" key="1">
    <citation type="submission" date="2017-03" db="EMBL/GenBank/DDBJ databases">
        <title>Complete genome sequence of Candidatus 'Thiodictyon syntrophicum' sp. nov. strain Cad16T, a photolithoautotroph purple sulfur bacterium isolated from an alpine meromictic lake.</title>
        <authorList>
            <person name="Luedin S.M."/>
            <person name="Pothier J.F."/>
            <person name="Danza F."/>
            <person name="Storelli N."/>
            <person name="Wittwer M."/>
            <person name="Tonolla M."/>
        </authorList>
    </citation>
    <scope>NUCLEOTIDE SEQUENCE [LARGE SCALE GENOMIC DNA]</scope>
    <source>
        <strain evidence="1 2">Cad16T</strain>
    </source>
</reference>
<keyword evidence="2" id="KW-1185">Reference proteome</keyword>